<comment type="caution">
    <text evidence="8">The sequence shown here is derived from an EMBL/GenBank/DDBJ whole genome shotgun (WGS) entry which is preliminary data.</text>
</comment>
<feature type="transmembrane region" description="Helical" evidence="7">
    <location>
        <begin position="398"/>
        <end position="418"/>
    </location>
</feature>
<reference evidence="8" key="1">
    <citation type="journal article" date="2017" name="Mycologia">
        <title>Fusarium algeriense, sp. nov., a novel toxigenic crown rot pathogen of durum wheat from Algeria is nested in the Fusarium burgessii species complex.</title>
        <authorList>
            <person name="Laraba I."/>
            <person name="Keddad A."/>
            <person name="Boureghda H."/>
            <person name="Abdallah N."/>
            <person name="Vaughan M.M."/>
            <person name="Proctor R.H."/>
            <person name="Busman M."/>
            <person name="O'Donnell K."/>
        </authorList>
    </citation>
    <scope>NUCLEOTIDE SEQUENCE</scope>
    <source>
        <strain evidence="8">NRRL 25174</strain>
    </source>
</reference>
<keyword evidence="9" id="KW-1185">Reference proteome</keyword>
<evidence type="ECO:0000256" key="7">
    <source>
        <dbReference type="SAM" id="Phobius"/>
    </source>
</evidence>
<dbReference type="Gene3D" id="1.20.1250.20">
    <property type="entry name" value="MFS general substrate transporter like domains"/>
    <property type="match status" value="2"/>
</dbReference>
<protein>
    <submittedName>
        <fullName evidence="8">Retrograde regulation protein</fullName>
    </submittedName>
</protein>
<evidence type="ECO:0000256" key="3">
    <source>
        <dbReference type="ARBA" id="ARBA00022692"/>
    </source>
</evidence>
<dbReference type="FunFam" id="1.20.1250.20:FF:000018">
    <property type="entry name" value="MFS transporter permease"/>
    <property type="match status" value="1"/>
</dbReference>
<evidence type="ECO:0000256" key="1">
    <source>
        <dbReference type="ARBA" id="ARBA00004141"/>
    </source>
</evidence>
<feature type="transmembrane region" description="Helical" evidence="7">
    <location>
        <begin position="169"/>
        <end position="191"/>
    </location>
</feature>
<reference evidence="8" key="2">
    <citation type="submission" date="2020-02" db="EMBL/GenBank/DDBJ databases">
        <title>Identification and distribution of gene clusters putatively required for synthesis of sphingolipid metabolism inhibitors in phylogenetically diverse species of the filamentous fungus Fusarium.</title>
        <authorList>
            <person name="Kim H.-S."/>
            <person name="Busman M."/>
            <person name="Brown D.W."/>
            <person name="Divon H."/>
            <person name="Uhlig S."/>
            <person name="Proctor R.H."/>
        </authorList>
    </citation>
    <scope>NUCLEOTIDE SEQUENCE</scope>
    <source>
        <strain evidence="8">NRRL 25174</strain>
    </source>
</reference>
<keyword evidence="5 7" id="KW-0472">Membrane</keyword>
<organism evidence="8 9">
    <name type="scientific">Fusarium beomiforme</name>
    <dbReference type="NCBI Taxonomy" id="44412"/>
    <lineage>
        <taxon>Eukaryota</taxon>
        <taxon>Fungi</taxon>
        <taxon>Dikarya</taxon>
        <taxon>Ascomycota</taxon>
        <taxon>Pezizomycotina</taxon>
        <taxon>Sordariomycetes</taxon>
        <taxon>Hypocreomycetidae</taxon>
        <taxon>Hypocreales</taxon>
        <taxon>Nectriaceae</taxon>
        <taxon>Fusarium</taxon>
        <taxon>Fusarium burgessii species complex</taxon>
    </lineage>
</organism>
<comment type="subcellular location">
    <subcellularLocation>
        <location evidence="1">Membrane</location>
        <topology evidence="1">Multi-pass membrane protein</topology>
    </subcellularLocation>
</comment>
<dbReference type="AlphaFoldDB" id="A0A9P5E3A2"/>
<proteinExistence type="predicted"/>
<evidence type="ECO:0000313" key="8">
    <source>
        <dbReference type="EMBL" id="KAF4344069.1"/>
    </source>
</evidence>
<dbReference type="Pfam" id="PF07690">
    <property type="entry name" value="MFS_1"/>
    <property type="match status" value="1"/>
</dbReference>
<keyword evidence="4 7" id="KW-1133">Transmembrane helix</keyword>
<feature type="transmembrane region" description="Helical" evidence="7">
    <location>
        <begin position="334"/>
        <end position="354"/>
    </location>
</feature>
<feature type="transmembrane region" description="Helical" evidence="7">
    <location>
        <begin position="424"/>
        <end position="450"/>
    </location>
</feature>
<evidence type="ECO:0000256" key="5">
    <source>
        <dbReference type="ARBA" id="ARBA00023136"/>
    </source>
</evidence>
<evidence type="ECO:0000313" key="9">
    <source>
        <dbReference type="Proteomes" id="UP000730481"/>
    </source>
</evidence>
<accession>A0A9P5E3A2</accession>
<dbReference type="EMBL" id="PVQB02000065">
    <property type="protein sequence ID" value="KAF4344069.1"/>
    <property type="molecule type" value="Genomic_DNA"/>
</dbReference>
<dbReference type="PANTHER" id="PTHR43791">
    <property type="entry name" value="PERMEASE-RELATED"/>
    <property type="match status" value="1"/>
</dbReference>
<dbReference type="GO" id="GO:0016020">
    <property type="term" value="C:membrane"/>
    <property type="evidence" value="ECO:0007669"/>
    <property type="project" value="UniProtKB-SubCell"/>
</dbReference>
<keyword evidence="2" id="KW-0813">Transport</keyword>
<feature type="transmembrane region" description="Helical" evidence="7">
    <location>
        <begin position="203"/>
        <end position="223"/>
    </location>
</feature>
<sequence>MTEDQSLKMDAQHVEAADCKIAEDSSVIVSQKMSDQIKNKIDRHLLPLVSVLYVLSYIDRGNIGNAKTAGAQDDLGLSDSQWAWVLNSFYICYTVFEWTTLLWKLLPAHIYIACLCFLWGVVASCSGLVNNLAGLCACRAALGILEAAFGAGAPYYLSLFYQRRELGLRVSILVGMSPLANCFAASLAYGISKIRSHMEPWRLILLIEGAPAIIIAPFVYFFLADSIQSARFLTAAEKDASIARLGTKDTTSKEKLNWKQATSGLKDYKTYVHATIHFCCNYSFAGLANFLPTIVQSLGYSSIHAQGLTAPPYLAAFILCVSAAFFSDRYGNRGYVIAGCSAMGGIGYLLLAIVEDMGKSNIRYLGIWFAVMGVFPCLTLNITWLLNNQGGETKRGIGLAILAILGQCSSFLSSAVYPKTDAPFFVKGCSIGCALTFMITVLSLGLHFMLVRENRRRDRENGPVEDHEQIDVTMIGDNHPKFRYFT</sequence>
<keyword evidence="6" id="KW-0325">Glycoprotein</keyword>
<dbReference type="GO" id="GO:0022857">
    <property type="term" value="F:transmembrane transporter activity"/>
    <property type="evidence" value="ECO:0007669"/>
    <property type="project" value="InterPro"/>
</dbReference>
<feature type="transmembrane region" description="Helical" evidence="7">
    <location>
        <begin position="366"/>
        <end position="386"/>
    </location>
</feature>
<feature type="transmembrane region" description="Helical" evidence="7">
    <location>
        <begin position="108"/>
        <end position="129"/>
    </location>
</feature>
<dbReference type="Proteomes" id="UP000730481">
    <property type="component" value="Unassembled WGS sequence"/>
</dbReference>
<name>A0A9P5E3A2_9HYPO</name>
<evidence type="ECO:0000256" key="4">
    <source>
        <dbReference type="ARBA" id="ARBA00022989"/>
    </source>
</evidence>
<evidence type="ECO:0000256" key="2">
    <source>
        <dbReference type="ARBA" id="ARBA00022448"/>
    </source>
</evidence>
<dbReference type="PANTHER" id="PTHR43791:SF75">
    <property type="entry name" value="TRANSPORTER, PUTATIVE (AFU_ORTHOLOGUE AFUA_2G00110)-RELATED"/>
    <property type="match status" value="1"/>
</dbReference>
<feature type="transmembrane region" description="Helical" evidence="7">
    <location>
        <begin position="136"/>
        <end position="157"/>
    </location>
</feature>
<dbReference type="FunFam" id="1.20.1250.20:FF:000013">
    <property type="entry name" value="MFS general substrate transporter"/>
    <property type="match status" value="1"/>
</dbReference>
<dbReference type="SUPFAM" id="SSF103473">
    <property type="entry name" value="MFS general substrate transporter"/>
    <property type="match status" value="1"/>
</dbReference>
<dbReference type="InterPro" id="IPR036259">
    <property type="entry name" value="MFS_trans_sf"/>
</dbReference>
<dbReference type="InterPro" id="IPR011701">
    <property type="entry name" value="MFS"/>
</dbReference>
<feature type="transmembrane region" description="Helical" evidence="7">
    <location>
        <begin position="310"/>
        <end position="327"/>
    </location>
</feature>
<evidence type="ECO:0000256" key="6">
    <source>
        <dbReference type="ARBA" id="ARBA00023180"/>
    </source>
</evidence>
<gene>
    <name evidence="8" type="ORF">FBEOM_1941</name>
</gene>
<keyword evidence="3 7" id="KW-0812">Transmembrane</keyword>
<dbReference type="OrthoDB" id="2985014at2759"/>